<dbReference type="PANTHER" id="PTHR33360">
    <property type="entry name" value="TRANSPOSASE FOR INSERTION SEQUENCE ELEMENT IS200"/>
    <property type="match status" value="1"/>
</dbReference>
<organism evidence="2 3">
    <name type="scientific">Chthoniobacter flavus Ellin428</name>
    <dbReference type="NCBI Taxonomy" id="497964"/>
    <lineage>
        <taxon>Bacteria</taxon>
        <taxon>Pseudomonadati</taxon>
        <taxon>Verrucomicrobiota</taxon>
        <taxon>Spartobacteria</taxon>
        <taxon>Chthoniobacterales</taxon>
        <taxon>Chthoniobacteraceae</taxon>
        <taxon>Chthoniobacter</taxon>
    </lineage>
</organism>
<comment type="caution">
    <text evidence="2">The sequence shown here is derived from an EMBL/GenBank/DDBJ whole genome shotgun (WGS) entry which is preliminary data.</text>
</comment>
<accession>B4D8X0</accession>
<feature type="domain" description="Transposase IS200-like" evidence="1">
    <location>
        <begin position="1"/>
        <end position="68"/>
    </location>
</feature>
<dbReference type="eggNOG" id="COG1943">
    <property type="taxonomic scope" value="Bacteria"/>
</dbReference>
<dbReference type="STRING" id="497964.CfE428DRAFT_5360"/>
<gene>
    <name evidence="2" type="ORF">CfE428DRAFT_5360</name>
</gene>
<dbReference type="GO" id="GO:0004803">
    <property type="term" value="F:transposase activity"/>
    <property type="evidence" value="ECO:0007669"/>
    <property type="project" value="InterPro"/>
</dbReference>
<keyword evidence="3" id="KW-1185">Reference proteome</keyword>
<name>B4D8X0_9BACT</name>
<dbReference type="AlphaFoldDB" id="B4D8X0"/>
<reference evidence="2 3" key="1">
    <citation type="journal article" date="2011" name="J. Bacteriol.">
        <title>Genome sequence of Chthoniobacter flavus Ellin428, an aerobic heterotrophic soil bacterium.</title>
        <authorList>
            <person name="Kant R."/>
            <person name="van Passel M.W."/>
            <person name="Palva A."/>
            <person name="Lucas S."/>
            <person name="Lapidus A."/>
            <person name="Glavina Del Rio T."/>
            <person name="Dalin E."/>
            <person name="Tice H."/>
            <person name="Bruce D."/>
            <person name="Goodwin L."/>
            <person name="Pitluck S."/>
            <person name="Larimer F.W."/>
            <person name="Land M.L."/>
            <person name="Hauser L."/>
            <person name="Sangwan P."/>
            <person name="de Vos W.M."/>
            <person name="Janssen P.H."/>
            <person name="Smidt H."/>
        </authorList>
    </citation>
    <scope>NUCLEOTIDE SEQUENCE [LARGE SCALE GENOMIC DNA]</scope>
    <source>
        <strain evidence="2 3">Ellin428</strain>
    </source>
</reference>
<dbReference type="GO" id="GO:0003677">
    <property type="term" value="F:DNA binding"/>
    <property type="evidence" value="ECO:0007669"/>
    <property type="project" value="InterPro"/>
</dbReference>
<dbReference type="SUPFAM" id="SSF143422">
    <property type="entry name" value="Transposase IS200-like"/>
    <property type="match status" value="1"/>
</dbReference>
<protein>
    <recommendedName>
        <fullName evidence="1">Transposase IS200-like domain-containing protein</fullName>
    </recommendedName>
</protein>
<proteinExistence type="predicted"/>
<evidence type="ECO:0000259" key="1">
    <source>
        <dbReference type="SMART" id="SM01321"/>
    </source>
</evidence>
<dbReference type="InParanoid" id="B4D8X0"/>
<dbReference type="EMBL" id="ABVL01000023">
    <property type="protein sequence ID" value="EDY17178.1"/>
    <property type="molecule type" value="Genomic_DNA"/>
</dbReference>
<evidence type="ECO:0000313" key="3">
    <source>
        <dbReference type="Proteomes" id="UP000005824"/>
    </source>
</evidence>
<dbReference type="InterPro" id="IPR036515">
    <property type="entry name" value="Transposase_17_sf"/>
</dbReference>
<dbReference type="InterPro" id="IPR002686">
    <property type="entry name" value="Transposase_17"/>
</dbReference>
<evidence type="ECO:0000313" key="2">
    <source>
        <dbReference type="EMBL" id="EDY17178.1"/>
    </source>
</evidence>
<dbReference type="Proteomes" id="UP000005824">
    <property type="component" value="Unassembled WGS sequence"/>
</dbReference>
<dbReference type="GO" id="GO:0006313">
    <property type="term" value="P:DNA transposition"/>
    <property type="evidence" value="ECO:0007669"/>
    <property type="project" value="InterPro"/>
</dbReference>
<dbReference type="Gene3D" id="3.30.70.1290">
    <property type="entry name" value="Transposase IS200-like"/>
    <property type="match status" value="1"/>
</dbReference>
<dbReference type="PANTHER" id="PTHR33360:SF2">
    <property type="entry name" value="TRANSPOSASE FOR INSERTION SEQUENCE ELEMENT IS200"/>
    <property type="match status" value="1"/>
</dbReference>
<dbReference type="SMART" id="SM01321">
    <property type="entry name" value="Y1_Tnp"/>
    <property type="match status" value="1"/>
</dbReference>
<dbReference type="Pfam" id="PF01797">
    <property type="entry name" value="Y1_Tnp"/>
    <property type="match status" value="1"/>
</dbReference>
<sequence>MADHVHILLSLPTTLSVAKAMQTLKANSSKWMHETFPELRQFSWQQGYGAFSIGVSGVEDTIRYIDTQEEHHHVRGFREELEAFLHKHGIIFEPAMLD</sequence>